<feature type="binding site" evidence="11">
    <location>
        <position position="149"/>
    </location>
    <ligand>
        <name>S-adenosyl-L-methionine</name>
        <dbReference type="ChEBI" id="CHEBI:59789"/>
    </ligand>
</feature>
<dbReference type="STRING" id="670307.HYPDE_27068"/>
<accession>N0B2C4</accession>
<dbReference type="AlphaFoldDB" id="N0B2C4"/>
<comment type="catalytic activity">
    <reaction evidence="10 11">
        <text>uridine(2552) in 23S rRNA + S-adenosyl-L-methionine = 2'-O-methyluridine(2552) in 23S rRNA + S-adenosyl-L-homocysteine + H(+)</text>
        <dbReference type="Rhea" id="RHEA:42720"/>
        <dbReference type="Rhea" id="RHEA-COMP:10202"/>
        <dbReference type="Rhea" id="RHEA-COMP:10203"/>
        <dbReference type="ChEBI" id="CHEBI:15378"/>
        <dbReference type="ChEBI" id="CHEBI:57856"/>
        <dbReference type="ChEBI" id="CHEBI:59789"/>
        <dbReference type="ChEBI" id="CHEBI:65315"/>
        <dbReference type="ChEBI" id="CHEBI:74478"/>
        <dbReference type="EC" id="2.1.1.166"/>
    </reaction>
</comment>
<evidence type="ECO:0000256" key="1">
    <source>
        <dbReference type="ARBA" id="ARBA00022552"/>
    </source>
</evidence>
<dbReference type="InterPro" id="IPR015507">
    <property type="entry name" value="rRNA-MeTfrase_E"/>
</dbReference>
<feature type="region of interest" description="Disordered" evidence="13">
    <location>
        <begin position="20"/>
        <end position="51"/>
    </location>
</feature>
<reference evidence="15 16" key="1">
    <citation type="journal article" date="2013" name="Genome Announc.">
        <title>Genome sequences for three denitrifying bacterial strains isolated from a uranium- and nitrate-contaminated subsurface environment.</title>
        <authorList>
            <person name="Venkatramanan R."/>
            <person name="Prakash O."/>
            <person name="Woyke T."/>
            <person name="Chain P."/>
            <person name="Goodwin L.A."/>
            <person name="Watson D."/>
            <person name="Brooks S."/>
            <person name="Kostka J.E."/>
            <person name="Green S.J."/>
        </authorList>
    </citation>
    <scope>NUCLEOTIDE SEQUENCE [LARGE SCALE GENOMIC DNA]</scope>
    <source>
        <strain evidence="15 16">1NES1</strain>
    </source>
</reference>
<dbReference type="PANTHER" id="PTHR10920:SF18">
    <property type="entry name" value="RRNA METHYLTRANSFERASE 2, MITOCHONDRIAL"/>
    <property type="match status" value="1"/>
</dbReference>
<dbReference type="PANTHER" id="PTHR10920">
    <property type="entry name" value="RIBOSOMAL RNA METHYLTRANSFERASE"/>
    <property type="match status" value="1"/>
</dbReference>
<gene>
    <name evidence="11" type="primary">rlmE</name>
    <name evidence="11" type="synonym">ftsJ</name>
    <name evidence="11" type="synonym">rrmJ</name>
    <name evidence="15" type="ORF">HYPDE_27068</name>
</gene>
<comment type="function">
    <text evidence="5 11">Specifically methylates the uridine in position 2552 of 23S rRNA at the 2'-O position of the ribose in the fully assembled 50S ribosomal subunit.</text>
</comment>
<keyword evidence="3 11" id="KW-0808">Transferase</keyword>
<dbReference type="InterPro" id="IPR002877">
    <property type="entry name" value="RNA_MeTrfase_FtsJ_dom"/>
</dbReference>
<keyword evidence="1 11" id="KW-0698">rRNA processing</keyword>
<organism evidence="15 16">
    <name type="scientific">Hyphomicrobium denitrificans 1NES1</name>
    <dbReference type="NCBI Taxonomy" id="670307"/>
    <lineage>
        <taxon>Bacteria</taxon>
        <taxon>Pseudomonadati</taxon>
        <taxon>Pseudomonadota</taxon>
        <taxon>Alphaproteobacteria</taxon>
        <taxon>Hyphomicrobiales</taxon>
        <taxon>Hyphomicrobiaceae</taxon>
        <taxon>Hyphomicrobium</taxon>
    </lineage>
</organism>
<evidence type="ECO:0000256" key="8">
    <source>
        <dbReference type="ARBA" id="ARBA00041995"/>
    </source>
</evidence>
<evidence type="ECO:0000256" key="5">
    <source>
        <dbReference type="ARBA" id="ARBA00037569"/>
    </source>
</evidence>
<dbReference type="HOGENOM" id="CLU_009422_4_0_5"/>
<evidence type="ECO:0000256" key="7">
    <source>
        <dbReference type="ARBA" id="ARBA00041129"/>
    </source>
</evidence>
<feature type="active site" description="Proton acceptor" evidence="11 12">
    <location>
        <position position="214"/>
    </location>
</feature>
<feature type="binding site" evidence="11">
    <location>
        <position position="174"/>
    </location>
    <ligand>
        <name>S-adenosyl-L-methionine</name>
        <dbReference type="ChEBI" id="CHEBI:59789"/>
    </ligand>
</feature>
<feature type="compositionally biased region" description="Polar residues" evidence="13">
    <location>
        <begin position="34"/>
        <end position="48"/>
    </location>
</feature>
<dbReference type="EMBL" id="CP005587">
    <property type="protein sequence ID" value="AGK57093.1"/>
    <property type="molecule type" value="Genomic_DNA"/>
</dbReference>
<dbReference type="EC" id="2.1.1.166" evidence="6 11"/>
<dbReference type="GO" id="GO:0005737">
    <property type="term" value="C:cytoplasm"/>
    <property type="evidence" value="ECO:0007669"/>
    <property type="project" value="UniProtKB-SubCell"/>
</dbReference>
<dbReference type="GO" id="GO:0008650">
    <property type="term" value="F:rRNA (uridine-2'-O-)-methyltransferase activity"/>
    <property type="evidence" value="ECO:0007669"/>
    <property type="project" value="UniProtKB-UniRule"/>
</dbReference>
<dbReference type="InterPro" id="IPR050082">
    <property type="entry name" value="RNA_methyltr_RlmE"/>
</dbReference>
<evidence type="ECO:0000256" key="6">
    <source>
        <dbReference type="ARBA" id="ARBA00038861"/>
    </source>
</evidence>
<sequence length="263" mass="28082">MANGAATSGSVAAFGQRASAVTNNKSGGGKGRRQSLSGGQRQLHTSVKTARKRSVSSARWLERQLNDPYVAASKREGLRSRAAYKLREIDARYNFLKPGQRVIDLGAAPGGWSQVAAEHVKATGGKGQVVAIDYLNFEPIPGVEIIEMDFTDPKAEDLLKSRLRGGRADVVLSDMAAPTVGHAKTDHLRIMGLAEAAAAFAADVLEPGGVFLCKVFQGGTERDLLDALKRDFKVVRHVKPPASRAESSELYVLATGFRGPQGD</sequence>
<keyword evidence="11" id="KW-0963">Cytoplasm</keyword>
<dbReference type="eggNOG" id="COG0293">
    <property type="taxonomic scope" value="Bacteria"/>
</dbReference>
<evidence type="ECO:0000256" key="2">
    <source>
        <dbReference type="ARBA" id="ARBA00022603"/>
    </source>
</evidence>
<dbReference type="SUPFAM" id="SSF53335">
    <property type="entry name" value="S-adenosyl-L-methionine-dependent methyltransferases"/>
    <property type="match status" value="1"/>
</dbReference>
<dbReference type="Gene3D" id="3.40.50.150">
    <property type="entry name" value="Vaccinia Virus protein VP39"/>
    <property type="match status" value="1"/>
</dbReference>
<feature type="binding site" evidence="11">
    <location>
        <position position="112"/>
    </location>
    <ligand>
        <name>S-adenosyl-L-methionine</name>
        <dbReference type="ChEBI" id="CHEBI:59789"/>
    </ligand>
</feature>
<evidence type="ECO:0000256" key="11">
    <source>
        <dbReference type="HAMAP-Rule" id="MF_01547"/>
    </source>
</evidence>
<feature type="binding site" evidence="11">
    <location>
        <position position="133"/>
    </location>
    <ligand>
        <name>S-adenosyl-L-methionine</name>
        <dbReference type="ChEBI" id="CHEBI:59789"/>
    </ligand>
</feature>
<evidence type="ECO:0000256" key="9">
    <source>
        <dbReference type="ARBA" id="ARBA00042745"/>
    </source>
</evidence>
<keyword evidence="16" id="KW-1185">Reference proteome</keyword>
<evidence type="ECO:0000256" key="3">
    <source>
        <dbReference type="ARBA" id="ARBA00022679"/>
    </source>
</evidence>
<dbReference type="Pfam" id="PF01728">
    <property type="entry name" value="FtsJ"/>
    <property type="match status" value="1"/>
</dbReference>
<evidence type="ECO:0000313" key="15">
    <source>
        <dbReference type="EMBL" id="AGK57093.1"/>
    </source>
</evidence>
<protein>
    <recommendedName>
        <fullName evidence="7 11">Ribosomal RNA large subunit methyltransferase E</fullName>
        <ecNumber evidence="6 11">2.1.1.166</ecNumber>
    </recommendedName>
    <alternativeName>
        <fullName evidence="9 11">23S rRNA Um2552 methyltransferase</fullName>
    </alternativeName>
    <alternativeName>
        <fullName evidence="8 11">rRNA (uridine-2'-O-)-methyltransferase</fullName>
    </alternativeName>
</protein>
<dbReference type="HAMAP" id="MF_01547">
    <property type="entry name" value="RNA_methyltr_E"/>
    <property type="match status" value="1"/>
</dbReference>
<feature type="domain" description="Ribosomal RNA methyltransferase FtsJ" evidence="14">
    <location>
        <begin position="79"/>
        <end position="257"/>
    </location>
</feature>
<evidence type="ECO:0000313" key="16">
    <source>
        <dbReference type="Proteomes" id="UP000005952"/>
    </source>
</evidence>
<name>N0B2C4_9HYPH</name>
<evidence type="ECO:0000256" key="4">
    <source>
        <dbReference type="ARBA" id="ARBA00022691"/>
    </source>
</evidence>
<keyword evidence="2 11" id="KW-0489">Methyltransferase</keyword>
<dbReference type="Proteomes" id="UP000005952">
    <property type="component" value="Chromosome"/>
</dbReference>
<evidence type="ECO:0000259" key="14">
    <source>
        <dbReference type="Pfam" id="PF01728"/>
    </source>
</evidence>
<dbReference type="PIRSF" id="PIRSF005461">
    <property type="entry name" value="23S_rRNA_mtase"/>
    <property type="match status" value="1"/>
</dbReference>
<evidence type="ECO:0000256" key="13">
    <source>
        <dbReference type="SAM" id="MobiDB-lite"/>
    </source>
</evidence>
<feature type="binding site" evidence="11">
    <location>
        <position position="110"/>
    </location>
    <ligand>
        <name>S-adenosyl-L-methionine</name>
        <dbReference type="ChEBI" id="CHEBI:59789"/>
    </ligand>
</feature>
<comment type="similarity">
    <text evidence="11">Belongs to the class I-like SAM-binding methyltransferase superfamily. RNA methyltransferase RlmE family.</text>
</comment>
<comment type="subcellular location">
    <subcellularLocation>
        <location evidence="11">Cytoplasm</location>
    </subcellularLocation>
</comment>
<keyword evidence="4 11" id="KW-0949">S-adenosyl-L-methionine</keyword>
<proteinExistence type="inferred from homology"/>
<evidence type="ECO:0000256" key="10">
    <source>
        <dbReference type="ARBA" id="ARBA00048970"/>
    </source>
</evidence>
<dbReference type="KEGG" id="hdt:HYPDE_27068"/>
<dbReference type="InterPro" id="IPR029063">
    <property type="entry name" value="SAM-dependent_MTases_sf"/>
</dbReference>
<evidence type="ECO:0000256" key="12">
    <source>
        <dbReference type="PIRSR" id="PIRSR005461-1"/>
    </source>
</evidence>